<evidence type="ECO:0000313" key="4">
    <source>
        <dbReference type="Proteomes" id="UP001180087"/>
    </source>
</evidence>
<dbReference type="EMBL" id="CP129113">
    <property type="protein sequence ID" value="WLV25300.1"/>
    <property type="molecule type" value="Genomic_DNA"/>
</dbReference>
<dbReference type="Proteomes" id="UP001180087">
    <property type="component" value="Chromosome"/>
</dbReference>
<evidence type="ECO:0000259" key="2">
    <source>
        <dbReference type="Pfam" id="PF17479"/>
    </source>
</evidence>
<gene>
    <name evidence="3" type="ORF">QR721_03465</name>
</gene>
<name>A0ABY9KXB4_9BACI</name>
<feature type="region of interest" description="Disordered" evidence="1">
    <location>
        <begin position="1"/>
        <end position="25"/>
    </location>
</feature>
<dbReference type="Pfam" id="PF17479">
    <property type="entry name" value="DUF3048_C"/>
    <property type="match status" value="1"/>
</dbReference>
<protein>
    <submittedName>
        <fullName evidence="3">DUF3048 C-terminal domain-containing protein</fullName>
    </submittedName>
</protein>
<feature type="region of interest" description="Disordered" evidence="1">
    <location>
        <begin position="40"/>
        <end position="64"/>
    </location>
</feature>
<reference evidence="3" key="1">
    <citation type="submission" date="2023-06" db="EMBL/GenBank/DDBJ databases">
        <title>A Treasure from Seagulls: Isolation and Description of Aciduricobacillus qingdaonensis gen. nov., sp. nov., a Rare Obligately Uric Acid-utilizing Member in the Family Bacillaceae.</title>
        <authorList>
            <person name="Liu W."/>
            <person name="Wang B."/>
        </authorList>
    </citation>
    <scope>NUCLEOTIDE SEQUENCE</scope>
    <source>
        <strain evidence="3">44XB</strain>
    </source>
</reference>
<accession>A0ABY9KXB4</accession>
<dbReference type="Gene3D" id="3.50.90.10">
    <property type="entry name" value="YerB-like"/>
    <property type="match status" value="1"/>
</dbReference>
<dbReference type="SUPFAM" id="SSF159774">
    <property type="entry name" value="YerB-like"/>
    <property type="match status" value="1"/>
</dbReference>
<evidence type="ECO:0000313" key="3">
    <source>
        <dbReference type="EMBL" id="WLV25300.1"/>
    </source>
</evidence>
<dbReference type="RefSeq" id="WP_348029088.1">
    <property type="nucleotide sequence ID" value="NZ_CP129113.1"/>
</dbReference>
<feature type="domain" description="DUF3048" evidence="2">
    <location>
        <begin position="25"/>
        <end position="135"/>
    </location>
</feature>
<dbReference type="InterPro" id="IPR023158">
    <property type="entry name" value="YerB-like_sf"/>
</dbReference>
<keyword evidence="4" id="KW-1185">Reference proteome</keyword>
<sequence>MTTNQKPLPFIKSGEEPEGKGVSSVKVTYSDNDAYNPVFQYNSEDKNYTRSAGGEQTTDKDTGNPVSVANLLVIEAPHEVFDNEGRRKIDLESGGVGYLFQKGKEQRIHWENENGRIIALKNGKEVGFVPGKAWISVVPDNPGAESAIQTANE</sequence>
<evidence type="ECO:0000256" key="1">
    <source>
        <dbReference type="SAM" id="MobiDB-lite"/>
    </source>
</evidence>
<dbReference type="InterPro" id="IPR035328">
    <property type="entry name" value="DUF3048_C"/>
</dbReference>
<proteinExistence type="predicted"/>
<organism evidence="3 4">
    <name type="scientific">Aciduricibacillus chroicocephali</name>
    <dbReference type="NCBI Taxonomy" id="3054939"/>
    <lineage>
        <taxon>Bacteria</taxon>
        <taxon>Bacillati</taxon>
        <taxon>Bacillota</taxon>
        <taxon>Bacilli</taxon>
        <taxon>Bacillales</taxon>
        <taxon>Bacillaceae</taxon>
        <taxon>Aciduricibacillus</taxon>
    </lineage>
</organism>